<accession>A0A9D4B4C1</accession>
<gene>
    <name evidence="2" type="ORF">KIL84_001922</name>
</gene>
<protein>
    <submittedName>
        <fullName evidence="2">Uncharacterized protein</fullName>
    </submittedName>
</protein>
<evidence type="ECO:0000313" key="2">
    <source>
        <dbReference type="EMBL" id="KAH1180988.1"/>
    </source>
</evidence>
<dbReference type="EMBL" id="JAHDVG010000469">
    <property type="protein sequence ID" value="KAH1180988.1"/>
    <property type="molecule type" value="Genomic_DNA"/>
</dbReference>
<evidence type="ECO:0000313" key="3">
    <source>
        <dbReference type="Proteomes" id="UP000827986"/>
    </source>
</evidence>
<name>A0A9D4B4C1_9SAUR</name>
<reference evidence="2" key="1">
    <citation type="submission" date="2021-09" db="EMBL/GenBank/DDBJ databases">
        <title>The genome of Mauremys mutica provides insights into the evolution of semi-aquatic lifestyle.</title>
        <authorList>
            <person name="Gong S."/>
            <person name="Gao Y."/>
        </authorList>
    </citation>
    <scope>NUCLEOTIDE SEQUENCE</scope>
    <source>
        <strain evidence="2">MM-2020</strain>
        <tissue evidence="2">Muscle</tissue>
    </source>
</reference>
<feature type="signal peptide" evidence="1">
    <location>
        <begin position="1"/>
        <end position="28"/>
    </location>
</feature>
<keyword evidence="3" id="KW-1185">Reference proteome</keyword>
<sequence length="129" mass="14185">MQLHVVLHLIYTLEAVMIIYWGPGQAAAQTDGAWWPELRVHWAQREETGPGALSSGCIGHRQTDGAWCPELRVHWAQTDRRALVPQAQGALGTDRQTGPGALSSGCIGYRQTDRRGLVPRDQAVLGTYI</sequence>
<feature type="chain" id="PRO_5038514192" evidence="1">
    <location>
        <begin position="29"/>
        <end position="129"/>
    </location>
</feature>
<dbReference type="Proteomes" id="UP000827986">
    <property type="component" value="Unassembled WGS sequence"/>
</dbReference>
<comment type="caution">
    <text evidence="2">The sequence shown here is derived from an EMBL/GenBank/DDBJ whole genome shotgun (WGS) entry which is preliminary data.</text>
</comment>
<evidence type="ECO:0000256" key="1">
    <source>
        <dbReference type="SAM" id="SignalP"/>
    </source>
</evidence>
<proteinExistence type="predicted"/>
<dbReference type="AlphaFoldDB" id="A0A9D4B4C1"/>
<organism evidence="2 3">
    <name type="scientific">Mauremys mutica</name>
    <name type="common">yellowpond turtle</name>
    <dbReference type="NCBI Taxonomy" id="74926"/>
    <lineage>
        <taxon>Eukaryota</taxon>
        <taxon>Metazoa</taxon>
        <taxon>Chordata</taxon>
        <taxon>Craniata</taxon>
        <taxon>Vertebrata</taxon>
        <taxon>Euteleostomi</taxon>
        <taxon>Archelosauria</taxon>
        <taxon>Testudinata</taxon>
        <taxon>Testudines</taxon>
        <taxon>Cryptodira</taxon>
        <taxon>Durocryptodira</taxon>
        <taxon>Testudinoidea</taxon>
        <taxon>Geoemydidae</taxon>
        <taxon>Geoemydinae</taxon>
        <taxon>Mauremys</taxon>
    </lineage>
</organism>
<keyword evidence="1" id="KW-0732">Signal</keyword>